<dbReference type="Proteomes" id="UP000031599">
    <property type="component" value="Unassembled WGS sequence"/>
</dbReference>
<evidence type="ECO:0000256" key="3">
    <source>
        <dbReference type="ARBA" id="ARBA00023163"/>
    </source>
</evidence>
<evidence type="ECO:0000259" key="6">
    <source>
        <dbReference type="PROSITE" id="PS50043"/>
    </source>
</evidence>
<sequence length="410" mass="45413">MCDDGCTNTDVVIARGYLQHQLELITGIRVDRPIEFEFAMSTEEGLGVGFERLCQFLAERSESVVSLEHPMVAASMCETLARMLLLGQPHDHGYLLEQRHANIGAQEQRLLEEYIVANADRRIGLAELARLTGATGQVIDASFRDRRGLPLQAFIERTRLEHVHELLETTPELTPARALRRANVIFSEHFNAEYLRVFGELPEATWIRAQTEKVSATTRPATVFLIVGNVQLAQSLQLAVCDGGYLLETFDSVDAFINAKRSGRLGCVIIELALAGHRRLAEACPRLPWIGLSAEDTARVAVESMKEGALDVLFTPVEPTALWQGIELAFAHGAEQRRLHVTQAQQAARLASLTPREREVCERVARGALNKQIADELRISRATVKVHRARGLQKLGASSAAELARMLMAD</sequence>
<proteinExistence type="predicted"/>
<gene>
    <name evidence="8" type="ORF">DB30_04508</name>
</gene>
<accession>A0A0C2CZE3</accession>
<reference evidence="8 9" key="1">
    <citation type="submission" date="2014-12" db="EMBL/GenBank/DDBJ databases">
        <title>Genome assembly of Enhygromyxa salina DSM 15201.</title>
        <authorList>
            <person name="Sharma G."/>
            <person name="Subramanian S."/>
        </authorList>
    </citation>
    <scope>NUCLEOTIDE SEQUENCE [LARGE SCALE GENOMIC DNA]</scope>
    <source>
        <strain evidence="8 9">DSM 15201</strain>
    </source>
</reference>
<protein>
    <submittedName>
        <fullName evidence="8">Response regulator</fullName>
    </submittedName>
</protein>
<dbReference type="PROSITE" id="PS50043">
    <property type="entry name" value="HTH_LUXR_2"/>
    <property type="match status" value="1"/>
</dbReference>
<dbReference type="PANTHER" id="PTHR44688:SF16">
    <property type="entry name" value="DNA-BINDING TRANSCRIPTIONAL ACTIVATOR DEVR_DOSR"/>
    <property type="match status" value="1"/>
</dbReference>
<dbReference type="InterPro" id="IPR018060">
    <property type="entry name" value="HTH_AraC"/>
</dbReference>
<dbReference type="AlphaFoldDB" id="A0A0C2CZE3"/>
<keyword evidence="1" id="KW-0805">Transcription regulation</keyword>
<comment type="caution">
    <text evidence="8">The sequence shown here is derived from an EMBL/GenBank/DDBJ whole genome shotgun (WGS) entry which is preliminary data.</text>
</comment>
<dbReference type="InterPro" id="IPR000792">
    <property type="entry name" value="Tscrpt_reg_LuxR_C"/>
</dbReference>
<dbReference type="GO" id="GO:0000160">
    <property type="term" value="P:phosphorelay signal transduction system"/>
    <property type="evidence" value="ECO:0007669"/>
    <property type="project" value="InterPro"/>
</dbReference>
<comment type="caution">
    <text evidence="4">Lacks conserved residue(s) required for the propagation of feature annotation.</text>
</comment>
<evidence type="ECO:0000313" key="9">
    <source>
        <dbReference type="Proteomes" id="UP000031599"/>
    </source>
</evidence>
<evidence type="ECO:0000256" key="1">
    <source>
        <dbReference type="ARBA" id="ARBA00023015"/>
    </source>
</evidence>
<dbReference type="SMART" id="SM00421">
    <property type="entry name" value="HTH_LUXR"/>
    <property type="match status" value="1"/>
</dbReference>
<dbReference type="GO" id="GO:0043565">
    <property type="term" value="F:sequence-specific DNA binding"/>
    <property type="evidence" value="ECO:0007669"/>
    <property type="project" value="InterPro"/>
</dbReference>
<dbReference type="PANTHER" id="PTHR44688">
    <property type="entry name" value="DNA-BINDING TRANSCRIPTIONAL ACTIVATOR DEVR_DOSR"/>
    <property type="match status" value="1"/>
</dbReference>
<evidence type="ECO:0000256" key="2">
    <source>
        <dbReference type="ARBA" id="ARBA00023125"/>
    </source>
</evidence>
<keyword evidence="3" id="KW-0804">Transcription</keyword>
<keyword evidence="2" id="KW-0238">DNA-binding</keyword>
<dbReference type="GO" id="GO:0003700">
    <property type="term" value="F:DNA-binding transcription factor activity"/>
    <property type="evidence" value="ECO:0007669"/>
    <property type="project" value="InterPro"/>
</dbReference>
<dbReference type="PROSITE" id="PS01124">
    <property type="entry name" value="HTH_ARAC_FAMILY_2"/>
    <property type="match status" value="1"/>
</dbReference>
<dbReference type="Gene3D" id="3.40.50.2300">
    <property type="match status" value="1"/>
</dbReference>
<dbReference type="EMBL" id="JMCC02000039">
    <property type="protein sequence ID" value="KIG16341.1"/>
    <property type="molecule type" value="Genomic_DNA"/>
</dbReference>
<dbReference type="Gene3D" id="1.10.10.60">
    <property type="entry name" value="Homeodomain-like"/>
    <property type="match status" value="1"/>
</dbReference>
<organism evidence="8 9">
    <name type="scientific">Enhygromyxa salina</name>
    <dbReference type="NCBI Taxonomy" id="215803"/>
    <lineage>
        <taxon>Bacteria</taxon>
        <taxon>Pseudomonadati</taxon>
        <taxon>Myxococcota</taxon>
        <taxon>Polyangia</taxon>
        <taxon>Nannocystales</taxon>
        <taxon>Nannocystaceae</taxon>
        <taxon>Enhygromyxa</taxon>
    </lineage>
</organism>
<dbReference type="InterPro" id="IPR001789">
    <property type="entry name" value="Sig_transdc_resp-reg_receiver"/>
</dbReference>
<feature type="domain" description="HTH araC/xylS-type" evidence="5">
    <location>
        <begin position="109"/>
        <end position="208"/>
    </location>
</feature>
<name>A0A0C2CZE3_9BACT</name>
<feature type="domain" description="HTH luxR-type" evidence="6">
    <location>
        <begin position="346"/>
        <end position="410"/>
    </location>
</feature>
<evidence type="ECO:0000256" key="4">
    <source>
        <dbReference type="PROSITE-ProRule" id="PRU00169"/>
    </source>
</evidence>
<dbReference type="Pfam" id="PF00196">
    <property type="entry name" value="GerE"/>
    <property type="match status" value="1"/>
</dbReference>
<dbReference type="InterPro" id="IPR016032">
    <property type="entry name" value="Sig_transdc_resp-reg_C-effctor"/>
</dbReference>
<evidence type="ECO:0000259" key="5">
    <source>
        <dbReference type="PROSITE" id="PS01124"/>
    </source>
</evidence>
<dbReference type="PROSITE" id="PS50110">
    <property type="entry name" value="RESPONSE_REGULATORY"/>
    <property type="match status" value="1"/>
</dbReference>
<dbReference type="SUPFAM" id="SSF46894">
    <property type="entry name" value="C-terminal effector domain of the bipartite response regulators"/>
    <property type="match status" value="1"/>
</dbReference>
<dbReference type="InterPro" id="IPR011006">
    <property type="entry name" value="CheY-like_superfamily"/>
</dbReference>
<dbReference type="CDD" id="cd06170">
    <property type="entry name" value="LuxR_C_like"/>
    <property type="match status" value="1"/>
</dbReference>
<evidence type="ECO:0000313" key="8">
    <source>
        <dbReference type="EMBL" id="KIG16341.1"/>
    </source>
</evidence>
<dbReference type="PRINTS" id="PR00038">
    <property type="entry name" value="HTHLUXR"/>
</dbReference>
<evidence type="ECO:0000259" key="7">
    <source>
        <dbReference type="PROSITE" id="PS50110"/>
    </source>
</evidence>
<dbReference type="SUPFAM" id="SSF52172">
    <property type="entry name" value="CheY-like"/>
    <property type="match status" value="1"/>
</dbReference>
<feature type="domain" description="Response regulatory" evidence="7">
    <location>
        <begin position="222"/>
        <end position="330"/>
    </location>
</feature>